<reference evidence="6" key="2">
    <citation type="journal article" name="BMC Genomics">
        <title>New genome assemblies reveal patterns of domestication and adaptation across Brettanomyces (Dekkera) species.</title>
        <authorList>
            <person name="Roach M.J."/>
            <person name="Borneman A.R."/>
        </authorList>
    </citation>
    <scope>NUCLEOTIDE SEQUENCE</scope>
    <source>
        <strain evidence="6">UCD 2041</strain>
    </source>
</reference>
<organism evidence="6 7">
    <name type="scientific">Dekkera bruxellensis</name>
    <name type="common">Brettanomyces custersii</name>
    <dbReference type="NCBI Taxonomy" id="5007"/>
    <lineage>
        <taxon>Eukaryota</taxon>
        <taxon>Fungi</taxon>
        <taxon>Dikarya</taxon>
        <taxon>Ascomycota</taxon>
        <taxon>Saccharomycotina</taxon>
        <taxon>Pichiomycetes</taxon>
        <taxon>Pichiales</taxon>
        <taxon>Pichiaceae</taxon>
        <taxon>Brettanomyces</taxon>
    </lineage>
</organism>
<evidence type="ECO:0000259" key="5">
    <source>
        <dbReference type="Pfam" id="PF08596"/>
    </source>
</evidence>
<dbReference type="GO" id="GO:0005886">
    <property type="term" value="C:plasma membrane"/>
    <property type="evidence" value="ECO:0007669"/>
    <property type="project" value="TreeGrafter"/>
</dbReference>
<feature type="domain" description="Lethal giant larvae (Lgl)-like C-terminal" evidence="5">
    <location>
        <begin position="552"/>
        <end position="939"/>
    </location>
</feature>
<dbReference type="GO" id="GO:0005096">
    <property type="term" value="F:GTPase activator activity"/>
    <property type="evidence" value="ECO:0007669"/>
    <property type="project" value="TreeGrafter"/>
</dbReference>
<dbReference type="PANTHER" id="PTHR10241">
    <property type="entry name" value="LETHAL 2 GIANT LARVAE PROTEIN"/>
    <property type="match status" value="1"/>
</dbReference>
<comment type="similarity">
    <text evidence="1">Belongs to the WD repeat L(2)GL family.</text>
</comment>
<evidence type="ECO:0000256" key="2">
    <source>
        <dbReference type="ARBA" id="ARBA00022483"/>
    </source>
</evidence>
<proteinExistence type="inferred from homology"/>
<dbReference type="InterPro" id="IPR013905">
    <property type="entry name" value="Lgl_C_dom"/>
</dbReference>
<dbReference type="PROSITE" id="PS50082">
    <property type="entry name" value="WD_REPEATS_2"/>
    <property type="match status" value="1"/>
</dbReference>
<dbReference type="Pfam" id="PF08596">
    <property type="entry name" value="Lgl_C"/>
    <property type="match status" value="1"/>
</dbReference>
<evidence type="ECO:0000313" key="6">
    <source>
        <dbReference type="EMBL" id="QOU21449.1"/>
    </source>
</evidence>
<reference evidence="6" key="1">
    <citation type="submission" date="2020-10" db="EMBL/GenBank/DDBJ databases">
        <authorList>
            <person name="Palmer J.M."/>
        </authorList>
    </citation>
    <scope>NUCLEOTIDE SEQUENCE</scope>
    <source>
        <strain evidence="6">UCD 2041</strain>
    </source>
</reference>
<dbReference type="AlphaFoldDB" id="A0A871R6E4"/>
<dbReference type="KEGG" id="bbrx:BRETT_001172"/>
<dbReference type="SMART" id="SM00320">
    <property type="entry name" value="WD40"/>
    <property type="match status" value="6"/>
</dbReference>
<dbReference type="Gene3D" id="2.130.10.10">
    <property type="entry name" value="YVTN repeat-like/Quinoprotein amine dehydrogenase"/>
    <property type="match status" value="2"/>
</dbReference>
<gene>
    <name evidence="6" type="ORF">BRETT_001172</name>
</gene>
<dbReference type="SUPFAM" id="SSF50978">
    <property type="entry name" value="WD40 repeat-like"/>
    <property type="match status" value="1"/>
</dbReference>
<sequence length="1051" mass="116298">MVLGKGNQLFGKSKKKNAEKRSSNNWGAFTTGGEQTSVKKPTLKFPGLRKSGNNLSKGLEDLKYGVFELQKLGETGKIRCLAYDPIQSLMAVCTDLNHVTIFGQARVRYTLRIDSVNAVKALRFVEGVFLIAVDGSDTAIHVISLFSRKVVRTISTRYPITAFDTDYSLQFIFVGLKNGDVKAYDIETGRPTYLSIRSEQRKMLPGEVDTHVCDIKFHPRDFGTILIAYPKVCIIFSLIEDKTVHTFTYGLPKAAPGGPNASYTYNADGYYYPSVTHCLWHPNGLHIATTYDDNSIVFWDAQTGERLIARTLFDSYVDIPTGESLQPEDVKMTPIKNIQWICGSDPEKTSLLILGGDSYVNEGYHQLVRMDFGKMISYSMSSYKHMADYYGQPKQQNIFAIHSKADVYDFIALPQKSPFFDGNHNPTLIAVVLTDGSLKFLNYPIGNLSYEACRFPSTISWLNPKITCSSSSYLDRRILNSVYDPFPENRSILKGGIPSKPKFKAEAGSVVVTGHESGFIRIWNSSQGDLNSGAVLEIDLAAILQNDSLECSVSKISFAPDQMELSCSLFDGTVLLFSYQENKHYKPGAVSGLTNQMGNLAIGEGAIVNISSRAPLDVKRGFMPVLLLRPLENGKVTALCNSNVGFVAIGYESGRLLVIDRRGNVVIFNTLLEEKGLSIGMSPTSIQFGFGRLNDSLEKCTVFMYVGTSIGRLMTYSINSDSRGRFSVHEVNQLDTNDSDIIDIISLNSLTGRPCSPNMYQMSANPTEVDLSTPYIISVSSSDIRITKGESKVAHKTYSKGSISKTGITGAKTADGSISFCLEVIMAKTKKSAILSLPTLSEICVIGLPYRIDPEYAVQSSILPLGDAFLRLSETEAVLINVMNLRKAIRGPETENHDDVLFLKNIMIPSRPKANQLLKGTASVTFDDFYRLLMGENKKVVSQSEESRLAWNISPYNSANFSILGTSKPHYYDPYALSQHIELNKSPRSSYKPGTHNSWNLENLKKYANSAVERGTDKVGNYVSDMNDDFDKFVSQTKKDAMKSIFKGALN</sequence>
<evidence type="ECO:0000256" key="4">
    <source>
        <dbReference type="SAM" id="MobiDB-lite"/>
    </source>
</evidence>
<name>A0A871R6E4_DEKBR</name>
<dbReference type="GO" id="GO:0006893">
    <property type="term" value="P:Golgi to plasma membrane transport"/>
    <property type="evidence" value="ECO:0007669"/>
    <property type="project" value="TreeGrafter"/>
</dbReference>
<keyword evidence="3" id="KW-0853">WD repeat</keyword>
<dbReference type="EMBL" id="CP063136">
    <property type="protein sequence ID" value="QOU21449.1"/>
    <property type="molecule type" value="Genomic_DNA"/>
</dbReference>
<dbReference type="Proteomes" id="UP000663131">
    <property type="component" value="Chromosome 8"/>
</dbReference>
<feature type="compositionally biased region" description="Polar residues" evidence="4">
    <location>
        <begin position="23"/>
        <end position="39"/>
    </location>
</feature>
<dbReference type="GO" id="GO:0006887">
    <property type="term" value="P:exocytosis"/>
    <property type="evidence" value="ECO:0007669"/>
    <property type="project" value="UniProtKB-KW"/>
</dbReference>
<dbReference type="RefSeq" id="XP_041137942.1">
    <property type="nucleotide sequence ID" value="XM_041279728.1"/>
</dbReference>
<evidence type="ECO:0000313" key="7">
    <source>
        <dbReference type="Proteomes" id="UP000663131"/>
    </source>
</evidence>
<dbReference type="OrthoDB" id="19944at2759"/>
<dbReference type="GO" id="GO:0045159">
    <property type="term" value="F:myosin II binding"/>
    <property type="evidence" value="ECO:0007669"/>
    <property type="project" value="TreeGrafter"/>
</dbReference>
<dbReference type="PANTHER" id="PTHR10241:SF25">
    <property type="entry name" value="TOMOSYN, ISOFORM C"/>
    <property type="match status" value="1"/>
</dbReference>
<dbReference type="Pfam" id="PF00400">
    <property type="entry name" value="WD40"/>
    <property type="match status" value="1"/>
</dbReference>
<keyword evidence="2" id="KW-0268">Exocytosis</keyword>
<dbReference type="GO" id="GO:0019905">
    <property type="term" value="F:syntaxin binding"/>
    <property type="evidence" value="ECO:0007669"/>
    <property type="project" value="TreeGrafter"/>
</dbReference>
<dbReference type="SUPFAM" id="SSF82171">
    <property type="entry name" value="DPP6 N-terminal domain-like"/>
    <property type="match status" value="1"/>
</dbReference>
<evidence type="ECO:0000256" key="1">
    <source>
        <dbReference type="ARBA" id="ARBA00008070"/>
    </source>
</evidence>
<accession>A0A871R6E4</accession>
<dbReference type="InterPro" id="IPR001680">
    <property type="entry name" value="WD40_rpt"/>
</dbReference>
<feature type="region of interest" description="Disordered" evidence="4">
    <location>
        <begin position="1"/>
        <end position="40"/>
    </location>
</feature>
<feature type="repeat" description="WD" evidence="3">
    <location>
        <begin position="280"/>
        <end position="309"/>
    </location>
</feature>
<dbReference type="InterPro" id="IPR015943">
    <property type="entry name" value="WD40/YVTN_repeat-like_dom_sf"/>
</dbReference>
<protein>
    <recommendedName>
        <fullName evidence="5">Lethal giant larvae (Lgl)-like C-terminal domain-containing protein</fullName>
    </recommendedName>
</protein>
<dbReference type="InterPro" id="IPR036322">
    <property type="entry name" value="WD40_repeat_dom_sf"/>
</dbReference>
<evidence type="ECO:0000256" key="3">
    <source>
        <dbReference type="PROSITE-ProRule" id="PRU00221"/>
    </source>
</evidence>
<dbReference type="GeneID" id="64573097"/>
<dbReference type="GO" id="GO:0005737">
    <property type="term" value="C:cytoplasm"/>
    <property type="evidence" value="ECO:0007669"/>
    <property type="project" value="TreeGrafter"/>
</dbReference>